<organism evidence="3">
    <name type="scientific">Fonticula alba</name>
    <name type="common">Slime mold</name>
    <dbReference type="NCBI Taxonomy" id="691883"/>
    <lineage>
        <taxon>Eukaryota</taxon>
        <taxon>Rotosphaerida</taxon>
        <taxon>Fonticulaceae</taxon>
        <taxon>Fonticula</taxon>
    </lineage>
</organism>
<dbReference type="EMBL" id="KB932201">
    <property type="protein sequence ID" value="KCV73387.1"/>
    <property type="molecule type" value="Genomic_DNA"/>
</dbReference>
<sequence length="619" mass="63795">MVRTSDRATTSSGTATVVVTPESPGSSSSRQTSRKKLGLKNSSKHDKSNAHAAAEQALAEGPSTPPVRLRLHHVPAQPAPSSAKKKAKSPRSREPPATPAHSAAFSHELLSHPAARATHVPPGGDTRRHHVPTNLPSPWPPTRAGQHPQPSAADEWAPAMPLPARMEWTRNVPGLEDLCFFDTTGPDGRPLCMPIPREASFDLIPELRGPAPRRPSGHSHPGQPAHGPPTRRMSRSPSATSVSSASPVATATGFGPSPSTVPTAGSSPSASQQSVNRLATAPVSACPSMDLSRGSPSGSLTRRLFGRPFGRKTGRRQYQDPGAFAFDPAVTLNLTPSPSQGSVSGGHAAPSPSGAGQQPPTPTVAEAGVRVIEASQLDPAVLSQLAAVASPTSGPAGERVVDLTNATPEQIEDFFRQAAESSLGSASAGAESAGETVAPDVAFADLAAGPSTRSSRWRLSKKWRSRAKRVLGAIAITGGVLVVVGGVVAMTVLFPPGLFLLLPIVAAVGVTGADAITNARGSELAGEHDDSIRADSDPVGRALAEDFAAADFQAEGALDRPAVFASPVSGSASQRPSVDDHHEGEYVVDEPMPVAVASSDPIPGAIPAYPPPSYDEIFS</sequence>
<evidence type="ECO:0000313" key="3">
    <source>
        <dbReference type="EMBL" id="KCV73387.1"/>
    </source>
</evidence>
<feature type="transmembrane region" description="Helical" evidence="2">
    <location>
        <begin position="470"/>
        <end position="492"/>
    </location>
</feature>
<feature type="region of interest" description="Disordered" evidence="1">
    <location>
        <begin position="206"/>
        <end position="363"/>
    </location>
</feature>
<accession>A0A058ZIP2</accession>
<keyword evidence="2" id="KW-0812">Transmembrane</keyword>
<gene>
    <name evidence="3" type="ORF">H696_00926</name>
</gene>
<keyword evidence="2" id="KW-1133">Transmembrane helix</keyword>
<feature type="compositionally biased region" description="Polar residues" evidence="1">
    <location>
        <begin position="257"/>
        <end position="277"/>
    </location>
</feature>
<evidence type="ECO:0000256" key="1">
    <source>
        <dbReference type="SAM" id="MobiDB-lite"/>
    </source>
</evidence>
<evidence type="ECO:0000256" key="2">
    <source>
        <dbReference type="SAM" id="Phobius"/>
    </source>
</evidence>
<feature type="compositionally biased region" description="Low complexity" evidence="1">
    <location>
        <begin position="341"/>
        <end position="356"/>
    </location>
</feature>
<name>A0A058ZIP2_FONAL</name>
<feature type="region of interest" description="Disordered" evidence="1">
    <location>
        <begin position="599"/>
        <end position="619"/>
    </location>
</feature>
<keyword evidence="2" id="KW-0472">Membrane</keyword>
<evidence type="ECO:0000313" key="4">
    <source>
        <dbReference type="Proteomes" id="UP000030693"/>
    </source>
</evidence>
<feature type="region of interest" description="Disordered" evidence="1">
    <location>
        <begin position="116"/>
        <end position="156"/>
    </location>
</feature>
<feature type="compositionally biased region" description="Low complexity" evidence="1">
    <location>
        <begin position="8"/>
        <end position="31"/>
    </location>
</feature>
<dbReference type="Proteomes" id="UP000030693">
    <property type="component" value="Unassembled WGS sequence"/>
</dbReference>
<dbReference type="RefSeq" id="XP_009493088.1">
    <property type="nucleotide sequence ID" value="XM_009494813.1"/>
</dbReference>
<proteinExistence type="predicted"/>
<reference evidence="3" key="1">
    <citation type="submission" date="2013-04" db="EMBL/GenBank/DDBJ databases">
        <title>The Genome Sequence of Fonticula alba ATCC 38817.</title>
        <authorList>
            <consortium name="The Broad Institute Genomics Platform"/>
            <person name="Russ C."/>
            <person name="Cuomo C."/>
            <person name="Burger G."/>
            <person name="Gray M.W."/>
            <person name="Holland P.W.H."/>
            <person name="King N."/>
            <person name="Lang F.B.F."/>
            <person name="Roger A.J."/>
            <person name="Ruiz-Trillo I."/>
            <person name="Brown M."/>
            <person name="Walker B."/>
            <person name="Young S."/>
            <person name="Zeng Q."/>
            <person name="Gargeya S."/>
            <person name="Fitzgerald M."/>
            <person name="Haas B."/>
            <person name="Abouelleil A."/>
            <person name="Allen A.W."/>
            <person name="Alvarado L."/>
            <person name="Arachchi H.M."/>
            <person name="Berlin A.M."/>
            <person name="Chapman S.B."/>
            <person name="Gainer-Dewar J."/>
            <person name="Goldberg J."/>
            <person name="Griggs A."/>
            <person name="Gujja S."/>
            <person name="Hansen M."/>
            <person name="Howarth C."/>
            <person name="Imamovic A."/>
            <person name="Ireland A."/>
            <person name="Larimer J."/>
            <person name="McCowan C."/>
            <person name="Murphy C."/>
            <person name="Pearson M."/>
            <person name="Poon T.W."/>
            <person name="Priest M."/>
            <person name="Roberts A."/>
            <person name="Saif S."/>
            <person name="Shea T."/>
            <person name="Sisk P."/>
            <person name="Sykes S."/>
            <person name="Wortman J."/>
            <person name="Nusbaum C."/>
            <person name="Birren B."/>
        </authorList>
    </citation>
    <scope>NUCLEOTIDE SEQUENCE [LARGE SCALE GENOMIC DNA]</scope>
    <source>
        <strain evidence="3">ATCC 38817</strain>
    </source>
</reference>
<feature type="compositionally biased region" description="Low complexity" evidence="1">
    <location>
        <begin position="50"/>
        <end position="59"/>
    </location>
</feature>
<feature type="compositionally biased region" description="Low complexity" evidence="1">
    <location>
        <begin position="236"/>
        <end position="252"/>
    </location>
</feature>
<dbReference type="AlphaFoldDB" id="A0A058ZIP2"/>
<protein>
    <submittedName>
        <fullName evidence="3">Uncharacterized protein</fullName>
    </submittedName>
</protein>
<feature type="region of interest" description="Disordered" evidence="1">
    <location>
        <begin position="1"/>
        <end position="102"/>
    </location>
</feature>
<keyword evidence="4" id="KW-1185">Reference proteome</keyword>
<dbReference type="GeneID" id="20525651"/>